<reference evidence="1" key="1">
    <citation type="submission" date="2020-10" db="EMBL/GenBank/DDBJ databases">
        <authorList>
            <person name="Kusch S."/>
        </authorList>
    </citation>
    <scope>NUCLEOTIDE SEQUENCE</scope>
    <source>
        <strain evidence="1">SwB9</strain>
    </source>
</reference>
<accession>A0A8H2ZNR2</accession>
<gene>
    <name evidence="1" type="ORF">SCLTRI_LOCUS999</name>
</gene>
<organism evidence="1 2">
    <name type="scientific">Sclerotinia trifoliorum</name>
    <dbReference type="NCBI Taxonomy" id="28548"/>
    <lineage>
        <taxon>Eukaryota</taxon>
        <taxon>Fungi</taxon>
        <taxon>Dikarya</taxon>
        <taxon>Ascomycota</taxon>
        <taxon>Pezizomycotina</taxon>
        <taxon>Leotiomycetes</taxon>
        <taxon>Helotiales</taxon>
        <taxon>Sclerotiniaceae</taxon>
        <taxon>Sclerotinia</taxon>
    </lineage>
</organism>
<name>A0A8H2ZNR2_9HELO</name>
<keyword evidence="2" id="KW-1185">Reference proteome</keyword>
<sequence length="145" mass="16888">MGTAAAELQIYYQTIEMCPWFYFEIMLDLESIIDKPIKHLLGLIFPSDTTRARSTNDECANTLIGREEIRTMQPYQIKREPRISASVAAGIDTPLNIMYMWAMQKRYSGDILPKEGVFTTYERGWLRDFNRNTSHHQICEPSIFN</sequence>
<dbReference type="AlphaFoldDB" id="A0A8H2ZNR2"/>
<dbReference type="Proteomes" id="UP000624404">
    <property type="component" value="Unassembled WGS sequence"/>
</dbReference>
<evidence type="ECO:0000313" key="1">
    <source>
        <dbReference type="EMBL" id="CAD6441210.1"/>
    </source>
</evidence>
<evidence type="ECO:0000313" key="2">
    <source>
        <dbReference type="Proteomes" id="UP000624404"/>
    </source>
</evidence>
<proteinExistence type="predicted"/>
<dbReference type="EMBL" id="CAJHIA010000003">
    <property type="protein sequence ID" value="CAD6441210.1"/>
    <property type="molecule type" value="Genomic_DNA"/>
</dbReference>
<protein>
    <submittedName>
        <fullName evidence="1">5559ccdf-50e6-41ff-a9ac-156549d23f12</fullName>
    </submittedName>
</protein>
<comment type="caution">
    <text evidence="1">The sequence shown here is derived from an EMBL/GenBank/DDBJ whole genome shotgun (WGS) entry which is preliminary data.</text>
</comment>